<dbReference type="EC" id="2.4.1.17" evidence="5"/>
<dbReference type="SUPFAM" id="SSF53756">
    <property type="entry name" value="UDP-Glycosyltransferase/glycogen phosphorylase"/>
    <property type="match status" value="1"/>
</dbReference>
<keyword evidence="5" id="KW-0812">Transmembrane</keyword>
<comment type="subcellular location">
    <subcellularLocation>
        <location evidence="5">Membrane</location>
        <topology evidence="5">Single-pass membrane protein</topology>
    </subcellularLocation>
</comment>
<feature type="transmembrane region" description="Helical" evidence="5">
    <location>
        <begin position="471"/>
        <end position="495"/>
    </location>
</feature>
<dbReference type="RefSeq" id="XP_046597145.1">
    <property type="nucleotide sequence ID" value="XM_046741189.1"/>
</dbReference>
<keyword evidence="3 4" id="KW-0808">Transferase</keyword>
<sequence>MEFRTVLVFLIACCATDAARILGIFPYQGRSHNIMFEPLMVGLARAGHTVDVVSHFPPKESVPGFNHISLKGSLHFYVNNITVSFTQEVKGVHNVIRFISGREPSDLCNLMRLPQLQNILNTKTKYDVMVTEVFGTNCYLAVAHKLQIPVVGVTTGVMYSWGYSPFFGDGNPSFIPSQLGSFTNEMSFLERVENTIIHFYSIFLFNYYERTVSDPLARQYVEDMPPLTDLYNNMSLMLVNSHPSIHGVRPGSPAIVEVAGLHIDETQVLSKELEEFLNSSKDGVVYFSMGTMVRSDTFSSDRISAIYESFSETPNYNVLWKGNADHLPKPFPPNVKVVSWAPQYAVLRHPKVKAFITHGGLMGTEEAIHAGVPMIGIPFAADQTFNVVGYAHRGFAIHLDYKDLNKATFSKALSEVLTNPKYQSNAAYFSRLFKDRPRSPLDEAVFWIEYIVRNGGEPLKSSALHLNWFQYYLIDVILFLLTAAAFVVIVLFLLIRKVLGIFIGTTKPSTRQRKQKTK</sequence>
<dbReference type="InterPro" id="IPR002213">
    <property type="entry name" value="UDP_glucos_trans"/>
</dbReference>
<dbReference type="CDD" id="cd03784">
    <property type="entry name" value="GT1_Gtf-like"/>
    <property type="match status" value="1"/>
</dbReference>
<dbReference type="GeneID" id="107225962"/>
<evidence type="ECO:0000313" key="6">
    <source>
        <dbReference type="Proteomes" id="UP000829291"/>
    </source>
</evidence>
<dbReference type="PANTHER" id="PTHR48043:SF145">
    <property type="entry name" value="FI06409P-RELATED"/>
    <property type="match status" value="1"/>
</dbReference>
<keyword evidence="2 4" id="KW-0328">Glycosyltransferase</keyword>
<evidence type="ECO:0000313" key="7">
    <source>
        <dbReference type="RefSeq" id="XP_015522097.1"/>
    </source>
</evidence>
<accession>A0A6J0C6C9</accession>
<dbReference type="OrthoDB" id="5835829at2759"/>
<dbReference type="GO" id="GO:0016020">
    <property type="term" value="C:membrane"/>
    <property type="evidence" value="ECO:0007669"/>
    <property type="project" value="UniProtKB-SubCell"/>
</dbReference>
<dbReference type="RefSeq" id="XP_015522097.1">
    <property type="nucleotide sequence ID" value="XM_015666611.1"/>
</dbReference>
<feature type="signal peptide" evidence="5">
    <location>
        <begin position="1"/>
        <end position="18"/>
    </location>
</feature>
<dbReference type="Gene3D" id="3.40.50.2000">
    <property type="entry name" value="Glycogen Phosphorylase B"/>
    <property type="match status" value="2"/>
</dbReference>
<dbReference type="PANTHER" id="PTHR48043">
    <property type="entry name" value="EG:EG0003.4 PROTEIN-RELATED"/>
    <property type="match status" value="1"/>
</dbReference>
<dbReference type="FunFam" id="3.40.50.2000:FF:000050">
    <property type="entry name" value="UDP-glucuronosyltransferase"/>
    <property type="match status" value="1"/>
</dbReference>
<dbReference type="Proteomes" id="UP000829291">
    <property type="component" value="Chromosome 5"/>
</dbReference>
<keyword evidence="5" id="KW-0472">Membrane</keyword>
<feature type="chain" id="PRO_5027147236" description="UDP-glucuronosyltransferase" evidence="5">
    <location>
        <begin position="19"/>
        <end position="518"/>
    </location>
</feature>
<dbReference type="AlphaFoldDB" id="A0A6J0C6C9"/>
<comment type="similarity">
    <text evidence="1 4">Belongs to the UDP-glycosyltransferase family.</text>
</comment>
<reference evidence="7" key="1">
    <citation type="submission" date="2025-04" db="UniProtKB">
        <authorList>
            <consortium name="RefSeq"/>
        </authorList>
    </citation>
    <scope>IDENTIFICATION</scope>
    <source>
        <tissue evidence="8">Thorax and Abdomen</tissue>
        <tissue evidence="7">Whole body</tissue>
    </source>
</reference>
<dbReference type="PROSITE" id="PS00375">
    <property type="entry name" value="UDPGT"/>
    <property type="match status" value="1"/>
</dbReference>
<keyword evidence="6" id="KW-1185">Reference proteome</keyword>
<dbReference type="InParanoid" id="A0A6J0C6C9"/>
<evidence type="ECO:0000256" key="1">
    <source>
        <dbReference type="ARBA" id="ARBA00009995"/>
    </source>
</evidence>
<gene>
    <name evidence="7 8" type="primary">LOC107225962</name>
</gene>
<evidence type="ECO:0000256" key="5">
    <source>
        <dbReference type="RuleBase" id="RU362059"/>
    </source>
</evidence>
<proteinExistence type="inferred from homology"/>
<dbReference type="KEGG" id="nlo:107225962"/>
<organism evidence="6 7">
    <name type="scientific">Neodiprion lecontei</name>
    <name type="common">Redheaded pine sawfly</name>
    <dbReference type="NCBI Taxonomy" id="441921"/>
    <lineage>
        <taxon>Eukaryota</taxon>
        <taxon>Metazoa</taxon>
        <taxon>Ecdysozoa</taxon>
        <taxon>Arthropoda</taxon>
        <taxon>Hexapoda</taxon>
        <taxon>Insecta</taxon>
        <taxon>Pterygota</taxon>
        <taxon>Neoptera</taxon>
        <taxon>Endopterygota</taxon>
        <taxon>Hymenoptera</taxon>
        <taxon>Tenthredinoidea</taxon>
        <taxon>Diprionidae</taxon>
        <taxon>Diprioninae</taxon>
        <taxon>Neodiprion</taxon>
    </lineage>
</organism>
<keyword evidence="5" id="KW-1133">Transmembrane helix</keyword>
<evidence type="ECO:0000256" key="4">
    <source>
        <dbReference type="RuleBase" id="RU003718"/>
    </source>
</evidence>
<name>A0A6J0C6C9_NEOLC</name>
<evidence type="ECO:0000256" key="3">
    <source>
        <dbReference type="ARBA" id="ARBA00022679"/>
    </source>
</evidence>
<evidence type="ECO:0000313" key="8">
    <source>
        <dbReference type="RefSeq" id="XP_046597145.1"/>
    </source>
</evidence>
<protein>
    <recommendedName>
        <fullName evidence="5">UDP-glucuronosyltransferase</fullName>
        <ecNumber evidence="5">2.4.1.17</ecNumber>
    </recommendedName>
</protein>
<dbReference type="InterPro" id="IPR035595">
    <property type="entry name" value="UDP_glycos_trans_CS"/>
</dbReference>
<keyword evidence="5" id="KW-0732">Signal</keyword>
<dbReference type="Pfam" id="PF00201">
    <property type="entry name" value="UDPGT"/>
    <property type="match status" value="1"/>
</dbReference>
<comment type="catalytic activity">
    <reaction evidence="5">
        <text>glucuronate acceptor + UDP-alpha-D-glucuronate = acceptor beta-D-glucuronoside + UDP + H(+)</text>
        <dbReference type="Rhea" id="RHEA:21032"/>
        <dbReference type="ChEBI" id="CHEBI:15378"/>
        <dbReference type="ChEBI" id="CHEBI:58052"/>
        <dbReference type="ChEBI" id="CHEBI:58223"/>
        <dbReference type="ChEBI" id="CHEBI:132367"/>
        <dbReference type="ChEBI" id="CHEBI:132368"/>
        <dbReference type="EC" id="2.4.1.17"/>
    </reaction>
</comment>
<evidence type="ECO:0000256" key="2">
    <source>
        <dbReference type="ARBA" id="ARBA00022676"/>
    </source>
</evidence>
<dbReference type="GO" id="GO:0015020">
    <property type="term" value="F:glucuronosyltransferase activity"/>
    <property type="evidence" value="ECO:0007669"/>
    <property type="project" value="UniProtKB-EC"/>
</dbReference>
<dbReference type="InterPro" id="IPR050271">
    <property type="entry name" value="UDP-glycosyltransferase"/>
</dbReference>